<accession>A0A840UPH5</accession>
<comment type="similarity">
    <text evidence="2">Belongs to the NrfD family.</text>
</comment>
<evidence type="ECO:0000313" key="9">
    <source>
        <dbReference type="Proteomes" id="UP000539642"/>
    </source>
</evidence>
<proteinExistence type="inferred from homology"/>
<keyword evidence="4 7" id="KW-0812">Transmembrane</keyword>
<dbReference type="InterPro" id="IPR005614">
    <property type="entry name" value="NrfD-like"/>
</dbReference>
<dbReference type="AlphaFoldDB" id="A0A840UPH5"/>
<dbReference type="GO" id="GO:0005886">
    <property type="term" value="C:plasma membrane"/>
    <property type="evidence" value="ECO:0007669"/>
    <property type="project" value="UniProtKB-SubCell"/>
</dbReference>
<dbReference type="PANTHER" id="PTHR34856">
    <property type="entry name" value="PROTEIN NRFD"/>
    <property type="match status" value="1"/>
</dbReference>
<dbReference type="Proteomes" id="UP000539642">
    <property type="component" value="Unassembled WGS sequence"/>
</dbReference>
<evidence type="ECO:0000313" key="8">
    <source>
        <dbReference type="EMBL" id="MBB5347672.1"/>
    </source>
</evidence>
<gene>
    <name evidence="8" type="ORF">HNQ81_001393</name>
</gene>
<dbReference type="EMBL" id="JACHEO010000005">
    <property type="protein sequence ID" value="MBB5347672.1"/>
    <property type="molecule type" value="Genomic_DNA"/>
</dbReference>
<evidence type="ECO:0000256" key="6">
    <source>
        <dbReference type="ARBA" id="ARBA00023136"/>
    </source>
</evidence>
<keyword evidence="5 7" id="KW-1133">Transmembrane helix</keyword>
<feature type="transmembrane region" description="Helical" evidence="7">
    <location>
        <begin position="6"/>
        <end position="23"/>
    </location>
</feature>
<evidence type="ECO:0000256" key="1">
    <source>
        <dbReference type="ARBA" id="ARBA00004651"/>
    </source>
</evidence>
<reference evidence="8 9" key="1">
    <citation type="submission" date="2020-08" db="EMBL/GenBank/DDBJ databases">
        <title>Genomic Encyclopedia of Type Strains, Phase IV (KMG-IV): sequencing the most valuable type-strain genomes for metagenomic binning, comparative biology and taxonomic classification.</title>
        <authorList>
            <person name="Goeker M."/>
        </authorList>
    </citation>
    <scope>NUCLEOTIDE SEQUENCE [LARGE SCALE GENOMIC DNA]</scope>
    <source>
        <strain evidence="8 9">DSM 28570</strain>
    </source>
</reference>
<comment type="caution">
    <text evidence="8">The sequence shown here is derived from an EMBL/GenBank/DDBJ whole genome shotgun (WGS) entry which is preliminary data.</text>
</comment>
<evidence type="ECO:0000256" key="7">
    <source>
        <dbReference type="SAM" id="Phobius"/>
    </source>
</evidence>
<name>A0A840UPH5_9BACT</name>
<evidence type="ECO:0000256" key="2">
    <source>
        <dbReference type="ARBA" id="ARBA00008929"/>
    </source>
</evidence>
<evidence type="ECO:0000256" key="3">
    <source>
        <dbReference type="ARBA" id="ARBA00022475"/>
    </source>
</evidence>
<evidence type="ECO:0000256" key="5">
    <source>
        <dbReference type="ARBA" id="ARBA00022989"/>
    </source>
</evidence>
<feature type="transmembrane region" description="Helical" evidence="7">
    <location>
        <begin position="159"/>
        <end position="179"/>
    </location>
</feature>
<feature type="transmembrane region" description="Helical" evidence="7">
    <location>
        <begin position="85"/>
        <end position="106"/>
    </location>
</feature>
<feature type="transmembrane region" description="Helical" evidence="7">
    <location>
        <begin position="113"/>
        <end position="139"/>
    </location>
</feature>
<evidence type="ECO:0000256" key="4">
    <source>
        <dbReference type="ARBA" id="ARBA00022692"/>
    </source>
</evidence>
<dbReference type="InterPro" id="IPR052049">
    <property type="entry name" value="Electron_transfer_protein"/>
</dbReference>
<sequence length="192" mass="21380">MYFITSAAMSGCIAIIFFTWLAYRANNWRMSEKMKKSMESVAKVGALMMAVIIFFTSWKMISGVSGNPPGKYEAIMSLVSGPYALNFWGGEVLLGMVLPFVIIMLVKGRNMNALFMASLAGMVGIFFMRYDLVIVGQLVPHYHGMGLVDYPEFLSYTPSLHENLVVVGGVAFCLMLFLMGEKLFRGHVSENH</sequence>
<keyword evidence="3" id="KW-1003">Cell membrane</keyword>
<keyword evidence="9" id="KW-1185">Reference proteome</keyword>
<dbReference type="Pfam" id="PF03916">
    <property type="entry name" value="NrfD"/>
    <property type="match status" value="1"/>
</dbReference>
<keyword evidence="6 7" id="KW-0472">Membrane</keyword>
<organism evidence="8 9">
    <name type="scientific">Desulfoprunum benzoelyticum</name>
    <dbReference type="NCBI Taxonomy" id="1506996"/>
    <lineage>
        <taxon>Bacteria</taxon>
        <taxon>Pseudomonadati</taxon>
        <taxon>Thermodesulfobacteriota</taxon>
        <taxon>Desulfobulbia</taxon>
        <taxon>Desulfobulbales</taxon>
        <taxon>Desulfobulbaceae</taxon>
        <taxon>Desulfoprunum</taxon>
    </lineage>
</organism>
<feature type="transmembrane region" description="Helical" evidence="7">
    <location>
        <begin position="44"/>
        <end position="65"/>
    </location>
</feature>
<protein>
    <submittedName>
        <fullName evidence="8">Ni/Fe-hydrogenase subunit HybB-like protein</fullName>
    </submittedName>
</protein>
<comment type="subcellular location">
    <subcellularLocation>
        <location evidence="1">Cell membrane</location>
        <topology evidence="1">Multi-pass membrane protein</topology>
    </subcellularLocation>
</comment>
<dbReference type="PANTHER" id="PTHR34856:SF2">
    <property type="entry name" value="PROTEIN NRFD"/>
    <property type="match status" value="1"/>
</dbReference>